<reference evidence="13 14" key="1">
    <citation type="submission" date="2020-02" db="EMBL/GenBank/DDBJ databases">
        <authorList>
            <person name="Kim M.K."/>
        </authorList>
    </citation>
    <scope>NUCLEOTIDE SEQUENCE [LARGE SCALE GENOMIC DNA]</scope>
    <source>
        <strain evidence="13 14">BT327</strain>
    </source>
</reference>
<keyword evidence="13" id="KW-0328">Glycosyltransferase</keyword>
<evidence type="ECO:0000259" key="10">
    <source>
        <dbReference type="Pfam" id="PF04095"/>
    </source>
</evidence>
<dbReference type="Gene3D" id="3.20.140.10">
    <property type="entry name" value="nicotinate phosphoribosyltransferase"/>
    <property type="match status" value="1"/>
</dbReference>
<feature type="domain" description="Nicotinate/nicotinamide phosphoribosyltransferase" evidence="10">
    <location>
        <begin position="157"/>
        <end position="354"/>
    </location>
</feature>
<feature type="domain" description="Nicotinate phosphoribosyltransferase N-terminal" evidence="11">
    <location>
        <begin position="13"/>
        <end position="136"/>
    </location>
</feature>
<evidence type="ECO:0000256" key="3">
    <source>
        <dbReference type="ARBA" id="ARBA00013236"/>
    </source>
</evidence>
<dbReference type="SUPFAM" id="SSF54675">
    <property type="entry name" value="Nicotinate/Quinolinate PRTase N-terminal domain-like"/>
    <property type="match status" value="1"/>
</dbReference>
<protein>
    <recommendedName>
        <fullName evidence="3 9">Nicotinate phosphoribosyltransferase</fullName>
        <ecNumber evidence="3 9">6.3.4.21</ecNumber>
    </recommendedName>
</protein>
<dbReference type="NCBIfam" id="NF006695">
    <property type="entry name" value="PRK09243.1-2"/>
    <property type="match status" value="1"/>
</dbReference>
<gene>
    <name evidence="13" type="ORF">GXP69_03065</name>
</gene>
<evidence type="ECO:0000259" key="12">
    <source>
        <dbReference type="Pfam" id="PF17956"/>
    </source>
</evidence>
<evidence type="ECO:0000256" key="6">
    <source>
        <dbReference type="ARBA" id="ARBA00022642"/>
    </source>
</evidence>
<comment type="catalytic activity">
    <reaction evidence="8 9">
        <text>5-phospho-alpha-D-ribose 1-diphosphate + nicotinate + ATP + H2O = nicotinate beta-D-ribonucleotide + ADP + phosphate + diphosphate</text>
        <dbReference type="Rhea" id="RHEA:36163"/>
        <dbReference type="ChEBI" id="CHEBI:15377"/>
        <dbReference type="ChEBI" id="CHEBI:30616"/>
        <dbReference type="ChEBI" id="CHEBI:32544"/>
        <dbReference type="ChEBI" id="CHEBI:33019"/>
        <dbReference type="ChEBI" id="CHEBI:43474"/>
        <dbReference type="ChEBI" id="CHEBI:57502"/>
        <dbReference type="ChEBI" id="CHEBI:58017"/>
        <dbReference type="ChEBI" id="CHEBI:456216"/>
        <dbReference type="EC" id="6.3.4.21"/>
    </reaction>
</comment>
<dbReference type="RefSeq" id="WP_163912226.1">
    <property type="nucleotide sequence ID" value="NZ_JAAGWD010000001.1"/>
</dbReference>
<dbReference type="InterPro" id="IPR007229">
    <property type="entry name" value="Nic_PRibTrfase-Fam"/>
</dbReference>
<evidence type="ECO:0000256" key="7">
    <source>
        <dbReference type="ARBA" id="ARBA00022679"/>
    </source>
</evidence>
<dbReference type="SUPFAM" id="SSF51690">
    <property type="entry name" value="Nicotinate/Quinolinate PRTase C-terminal domain-like"/>
    <property type="match status" value="1"/>
</dbReference>
<dbReference type="NCBIfam" id="NF009131">
    <property type="entry name" value="PRK12484.1"/>
    <property type="match status" value="1"/>
</dbReference>
<dbReference type="InterPro" id="IPR013785">
    <property type="entry name" value="Aldolase_TIM"/>
</dbReference>
<dbReference type="InterPro" id="IPR036068">
    <property type="entry name" value="Nicotinate_pribotase-like_C"/>
</dbReference>
<comment type="similarity">
    <text evidence="2 9">Belongs to the NAPRTase family.</text>
</comment>
<dbReference type="EMBL" id="JAAGWD010000001">
    <property type="protein sequence ID" value="NEM96665.1"/>
    <property type="molecule type" value="Genomic_DNA"/>
</dbReference>
<dbReference type="Proteomes" id="UP000474777">
    <property type="component" value="Unassembled WGS sequence"/>
</dbReference>
<evidence type="ECO:0000259" key="11">
    <source>
        <dbReference type="Pfam" id="PF17767"/>
    </source>
</evidence>
<comment type="pathway">
    <text evidence="1 9">Cofactor biosynthesis; NAD(+) biosynthesis; nicotinate D-ribonucleotide from nicotinate: step 1/1.</text>
</comment>
<dbReference type="Pfam" id="PF17956">
    <property type="entry name" value="NAPRTase_C"/>
    <property type="match status" value="1"/>
</dbReference>
<dbReference type="InterPro" id="IPR040727">
    <property type="entry name" value="NAPRTase_N"/>
</dbReference>
<dbReference type="GO" id="GO:0005829">
    <property type="term" value="C:cytosol"/>
    <property type="evidence" value="ECO:0007669"/>
    <property type="project" value="TreeGrafter"/>
</dbReference>
<dbReference type="GO" id="GO:0047280">
    <property type="term" value="F:nicotinamide phosphoribosyltransferase activity"/>
    <property type="evidence" value="ECO:0007669"/>
    <property type="project" value="UniProtKB-ARBA"/>
</dbReference>
<keyword evidence="4" id="KW-0597">Phosphoprotein</keyword>
<evidence type="ECO:0000256" key="1">
    <source>
        <dbReference type="ARBA" id="ARBA00004952"/>
    </source>
</evidence>
<dbReference type="InterPro" id="IPR006405">
    <property type="entry name" value="Nic_PRibTrfase_pncB"/>
</dbReference>
<dbReference type="AlphaFoldDB" id="A0A6B3LNN0"/>
<dbReference type="EC" id="6.3.4.21" evidence="3 9"/>
<dbReference type="InterPro" id="IPR041525">
    <property type="entry name" value="N/Namide_PRibTrfase"/>
</dbReference>
<evidence type="ECO:0000256" key="8">
    <source>
        <dbReference type="ARBA" id="ARBA00048668"/>
    </source>
</evidence>
<dbReference type="Pfam" id="PF04095">
    <property type="entry name" value="NAPRTase"/>
    <property type="match status" value="1"/>
</dbReference>
<dbReference type="PANTHER" id="PTHR11098:SF1">
    <property type="entry name" value="NICOTINATE PHOSPHORIBOSYLTRANSFERASE"/>
    <property type="match status" value="1"/>
</dbReference>
<evidence type="ECO:0000313" key="13">
    <source>
        <dbReference type="EMBL" id="NEM96665.1"/>
    </source>
</evidence>
<evidence type="ECO:0000256" key="2">
    <source>
        <dbReference type="ARBA" id="ARBA00010897"/>
    </source>
</evidence>
<dbReference type="GO" id="GO:0004516">
    <property type="term" value="F:nicotinate phosphoribosyltransferase activity"/>
    <property type="evidence" value="ECO:0007669"/>
    <property type="project" value="UniProtKB-UniRule"/>
</dbReference>
<comment type="function">
    <text evidence="9">Catalyzes the first step in the biosynthesis of NAD from nicotinic acid, the ATP-dependent synthesis of beta-nicotinate D-ribonucleotide from nicotinate and 5-phospho-D-ribose 1-phosphate.</text>
</comment>
<evidence type="ECO:0000256" key="4">
    <source>
        <dbReference type="ARBA" id="ARBA00022553"/>
    </source>
</evidence>
<dbReference type="UniPathway" id="UPA00253">
    <property type="reaction ID" value="UER00457"/>
</dbReference>
<dbReference type="PANTHER" id="PTHR11098">
    <property type="entry name" value="NICOTINATE PHOSPHORIBOSYLTRANSFERASE"/>
    <property type="match status" value="1"/>
</dbReference>
<comment type="caution">
    <text evidence="13">The sequence shown here is derived from an EMBL/GenBank/DDBJ whole genome shotgun (WGS) entry which is preliminary data.</text>
</comment>
<keyword evidence="6 9" id="KW-0662">Pyridine nucleotide biosynthesis</keyword>
<comment type="PTM">
    <text evidence="9">Transiently phosphorylated on a His residue during the reaction cycle. Phosphorylation strongly increases the affinity for substrates and increases the rate of nicotinate D-ribonucleotide production. Dephosphorylation regenerates the low-affinity form of the enzyme, leading to product release.</text>
</comment>
<proteinExistence type="inferred from homology"/>
<dbReference type="FunFam" id="3.20.20.70:FF:000076">
    <property type="entry name" value="Nicotinate phosphoribosyltransferase"/>
    <property type="match status" value="1"/>
</dbReference>
<name>A0A6B3LNN0_9BACT</name>
<dbReference type="Gene3D" id="3.20.20.70">
    <property type="entry name" value="Aldolase class I"/>
    <property type="match status" value="1"/>
</dbReference>
<evidence type="ECO:0000256" key="5">
    <source>
        <dbReference type="ARBA" id="ARBA00022598"/>
    </source>
</evidence>
<dbReference type="InterPro" id="IPR041619">
    <property type="entry name" value="NAPRTase_C"/>
</dbReference>
<keyword evidence="5 9" id="KW-0436">Ligase</keyword>
<dbReference type="GO" id="GO:0034355">
    <property type="term" value="P:NAD+ biosynthetic process via the salvage pathway"/>
    <property type="evidence" value="ECO:0007669"/>
    <property type="project" value="TreeGrafter"/>
</dbReference>
<evidence type="ECO:0000313" key="14">
    <source>
        <dbReference type="Proteomes" id="UP000474777"/>
    </source>
</evidence>
<accession>A0A6B3LNN0</accession>
<keyword evidence="7 9" id="KW-0808">Transferase</keyword>
<feature type="domain" description="Nicotinate phosphoribosyltransferase C-terminal" evidence="12">
    <location>
        <begin position="359"/>
        <end position="462"/>
    </location>
</feature>
<dbReference type="Pfam" id="PF17767">
    <property type="entry name" value="NAPRTase_N"/>
    <property type="match status" value="1"/>
</dbReference>
<keyword evidence="14" id="KW-1185">Reference proteome</keyword>
<dbReference type="PIRSF" id="PIRSF000484">
    <property type="entry name" value="NAPRT"/>
    <property type="match status" value="1"/>
</dbReference>
<sequence length="475" mass="53050">MQHTFATDLTSALYTDMYQLSMAHSHFNYNRHNEQVAFDYFYRKQPYNGGFAVFSGLGEVLMLLQEFKFSSNDIDWLHNTGFKEEFLEFLRGFRFRGTVYSMREGEVVFPQEPLVRVQGNLVEAQLVETVLLNYLNFQSLIATKAARIKLVARGATLSEFGLRRAQGLGGMQATRAAITGGFTSTSNVLGAKVYGVPAVGTIAHSYIQSYKEELAAFRDFAKVNPQGCVLLVDTYDTLKSGVPNAITVAKEMEQQGHKLMGIRLDSGDLAYLAKQARQQLDAAGLSYVKIVVSNQLDEHIVKSLFDQGAPIDIFGVGTSLVTGKPDAALDGVYKLSMANNEPRLKLSENIKKTTLPGLKQVYRYHDSAGNFIADAVALDGECAPAMIQHPYEPDKSMQLKGYQSEPLLQPVMQHGSLLMKPTPILEVADYAASRLSRLTDEYKRFENPHIYKVGLSKKLYDLRTELRNKYKKDSL</sequence>
<evidence type="ECO:0000256" key="9">
    <source>
        <dbReference type="RuleBase" id="RU365100"/>
    </source>
</evidence>
<dbReference type="CDD" id="cd01570">
    <property type="entry name" value="NAPRTase_A"/>
    <property type="match status" value="1"/>
</dbReference>
<dbReference type="NCBIfam" id="TIGR01513">
    <property type="entry name" value="NAPRTase_put"/>
    <property type="match status" value="1"/>
</dbReference>
<organism evidence="13 14">
    <name type="scientific">Pontibacter burrus</name>
    <dbReference type="NCBI Taxonomy" id="2704466"/>
    <lineage>
        <taxon>Bacteria</taxon>
        <taxon>Pseudomonadati</taxon>
        <taxon>Bacteroidota</taxon>
        <taxon>Cytophagia</taxon>
        <taxon>Cytophagales</taxon>
        <taxon>Hymenobacteraceae</taxon>
        <taxon>Pontibacter</taxon>
    </lineage>
</organism>